<sequence length="159" mass="17151">MEDGAKDIVEEGSFSATEKTVQQTKSEKAKNESSAKEGELNSPKDETVEGIGSLGEPENIEEPPLGWDAGSEQVKEMGWGDLPPTSSEETKPGDNGASSWGPAAPRDETAKQSGETVTATPATQKGGRRGNSRRAKYTDVTDQLGFVCFFFVYFFVFVF</sequence>
<keyword evidence="4" id="KW-1185">Reference proteome</keyword>
<evidence type="ECO:0000313" key="3">
    <source>
        <dbReference type="EMBL" id="MFH4981300.1"/>
    </source>
</evidence>
<dbReference type="AlphaFoldDB" id="A0ABD6EYH2"/>
<feature type="compositionally biased region" description="Polar residues" evidence="1">
    <location>
        <begin position="14"/>
        <end position="24"/>
    </location>
</feature>
<evidence type="ECO:0000256" key="1">
    <source>
        <dbReference type="SAM" id="MobiDB-lite"/>
    </source>
</evidence>
<name>A0ABD6EYH2_9BILA</name>
<proteinExistence type="predicted"/>
<dbReference type="EMBL" id="JBGFUD010006964">
    <property type="protein sequence ID" value="MFH4981300.1"/>
    <property type="molecule type" value="Genomic_DNA"/>
</dbReference>
<keyword evidence="2" id="KW-0812">Transmembrane</keyword>
<protein>
    <submittedName>
        <fullName evidence="3">Uncharacterized protein</fullName>
    </submittedName>
</protein>
<feature type="compositionally biased region" description="Polar residues" evidence="1">
    <location>
        <begin position="111"/>
        <end position="123"/>
    </location>
</feature>
<accession>A0ABD6EYH2</accession>
<evidence type="ECO:0000256" key="2">
    <source>
        <dbReference type="SAM" id="Phobius"/>
    </source>
</evidence>
<gene>
    <name evidence="3" type="ORF">AB6A40_008009</name>
</gene>
<feature type="region of interest" description="Disordered" evidence="1">
    <location>
        <begin position="1"/>
        <end position="134"/>
    </location>
</feature>
<keyword evidence="2" id="KW-0472">Membrane</keyword>
<organism evidence="3 4">
    <name type="scientific">Gnathostoma spinigerum</name>
    <dbReference type="NCBI Taxonomy" id="75299"/>
    <lineage>
        <taxon>Eukaryota</taxon>
        <taxon>Metazoa</taxon>
        <taxon>Ecdysozoa</taxon>
        <taxon>Nematoda</taxon>
        <taxon>Chromadorea</taxon>
        <taxon>Rhabditida</taxon>
        <taxon>Spirurina</taxon>
        <taxon>Gnathostomatomorpha</taxon>
        <taxon>Gnathostomatoidea</taxon>
        <taxon>Gnathostomatidae</taxon>
        <taxon>Gnathostoma</taxon>
    </lineage>
</organism>
<feature type="compositionally biased region" description="Basic and acidic residues" evidence="1">
    <location>
        <begin position="25"/>
        <end position="47"/>
    </location>
</feature>
<keyword evidence="2" id="KW-1133">Transmembrane helix</keyword>
<reference evidence="3 4" key="1">
    <citation type="submission" date="2024-08" db="EMBL/GenBank/DDBJ databases">
        <title>Gnathostoma spinigerum genome.</title>
        <authorList>
            <person name="Gonzalez-Bertolin B."/>
            <person name="Monzon S."/>
            <person name="Zaballos A."/>
            <person name="Jimenez P."/>
            <person name="Dekumyoy P."/>
            <person name="Varona S."/>
            <person name="Cuesta I."/>
            <person name="Sumanam S."/>
            <person name="Adisakwattana P."/>
            <person name="Gasser R.B."/>
            <person name="Hernandez-Gonzalez A."/>
            <person name="Young N.D."/>
            <person name="Perteguer M.J."/>
        </authorList>
    </citation>
    <scope>NUCLEOTIDE SEQUENCE [LARGE SCALE GENOMIC DNA]</scope>
    <source>
        <strain evidence="3">AL3</strain>
        <tissue evidence="3">Liver</tissue>
    </source>
</reference>
<comment type="caution">
    <text evidence="3">The sequence shown here is derived from an EMBL/GenBank/DDBJ whole genome shotgun (WGS) entry which is preliminary data.</text>
</comment>
<evidence type="ECO:0000313" key="4">
    <source>
        <dbReference type="Proteomes" id="UP001608902"/>
    </source>
</evidence>
<feature type="transmembrane region" description="Helical" evidence="2">
    <location>
        <begin position="137"/>
        <end position="158"/>
    </location>
</feature>
<dbReference type="Proteomes" id="UP001608902">
    <property type="component" value="Unassembled WGS sequence"/>
</dbReference>